<reference evidence="1 2" key="1">
    <citation type="submission" date="2016-10" db="EMBL/GenBank/DDBJ databases">
        <authorList>
            <person name="de Groot N.N."/>
        </authorList>
    </citation>
    <scope>NUCLEOTIDE SEQUENCE [LARGE SCALE GENOMIC DNA]</scope>
    <source>
        <strain evidence="1 2">MON 2.2</strain>
    </source>
</reference>
<sequence>MSTRAGRIAAAAGRGALAGLVGAGVMSVGEKVEQRVTARPDSYVPARTLLTLLGRPTGDGERPTAWNHVMHFATGATLGALRGVWSVTGIRGTSANAWHTVVRLAFDQTLENGTGAGAPPASWPRQELAVDLLHKTVFSVVTGVVVDRLVPPMLVSGRGRTSH</sequence>
<dbReference type="RefSeq" id="WP_090595229.1">
    <property type="nucleotide sequence ID" value="NZ_LT629688.1"/>
</dbReference>
<evidence type="ECO:0000313" key="2">
    <source>
        <dbReference type="Proteomes" id="UP000198546"/>
    </source>
</evidence>
<protein>
    <recommendedName>
        <fullName evidence="3">DUF1440 domain-containing protein</fullName>
    </recommendedName>
</protein>
<evidence type="ECO:0008006" key="3">
    <source>
        <dbReference type="Google" id="ProtNLM"/>
    </source>
</evidence>
<dbReference type="Proteomes" id="UP000198546">
    <property type="component" value="Chromosome i"/>
</dbReference>
<dbReference type="STRING" id="675864.SAMN04489747_3454"/>
<name>A0A1G7D2Y9_9ACTN</name>
<dbReference type="AlphaFoldDB" id="A0A1G7D2Y9"/>
<dbReference type="OrthoDB" id="669100at2"/>
<evidence type="ECO:0000313" key="1">
    <source>
        <dbReference type="EMBL" id="SDE45400.1"/>
    </source>
</evidence>
<proteinExistence type="predicted"/>
<gene>
    <name evidence="1" type="ORF">SAMN04489747_3454</name>
</gene>
<accession>A0A1G7D2Y9</accession>
<dbReference type="EMBL" id="LT629688">
    <property type="protein sequence ID" value="SDE45400.1"/>
    <property type="molecule type" value="Genomic_DNA"/>
</dbReference>
<keyword evidence="2" id="KW-1185">Reference proteome</keyword>
<organism evidence="1 2">
    <name type="scientific">Auraticoccus monumenti</name>
    <dbReference type="NCBI Taxonomy" id="675864"/>
    <lineage>
        <taxon>Bacteria</taxon>
        <taxon>Bacillati</taxon>
        <taxon>Actinomycetota</taxon>
        <taxon>Actinomycetes</taxon>
        <taxon>Propionibacteriales</taxon>
        <taxon>Propionibacteriaceae</taxon>
        <taxon>Auraticoccus</taxon>
    </lineage>
</organism>